<evidence type="ECO:0000313" key="2">
    <source>
        <dbReference type="Proteomes" id="UP000664554"/>
    </source>
</evidence>
<proteinExistence type="predicted"/>
<comment type="caution">
    <text evidence="1">The sequence shown here is derived from an EMBL/GenBank/DDBJ whole genome shotgun (WGS) entry which is preliminary data.</text>
</comment>
<reference evidence="1 2" key="1">
    <citation type="submission" date="2021-03" db="EMBL/GenBank/DDBJ databases">
        <authorList>
            <person name="Shang D.-D."/>
            <person name="Du Z.-J."/>
            <person name="Chen G.-J."/>
        </authorList>
    </citation>
    <scope>NUCLEOTIDE SEQUENCE [LARGE SCALE GENOMIC DNA]</scope>
    <source>
        <strain evidence="1 2">F1192</strain>
    </source>
</reference>
<organism evidence="1 2">
    <name type="scientific">Psychrobacter coccoides</name>
    <dbReference type="NCBI Taxonomy" id="2818440"/>
    <lineage>
        <taxon>Bacteria</taxon>
        <taxon>Pseudomonadati</taxon>
        <taxon>Pseudomonadota</taxon>
        <taxon>Gammaproteobacteria</taxon>
        <taxon>Moraxellales</taxon>
        <taxon>Moraxellaceae</taxon>
        <taxon>Psychrobacter</taxon>
    </lineage>
</organism>
<evidence type="ECO:0000313" key="1">
    <source>
        <dbReference type="EMBL" id="MBO1529633.1"/>
    </source>
</evidence>
<dbReference type="RefSeq" id="WP_207988514.1">
    <property type="nucleotide sequence ID" value="NZ_JAGBKM010000001.1"/>
</dbReference>
<accession>A0ABS3NKM5</accession>
<keyword evidence="2" id="KW-1185">Reference proteome</keyword>
<sequence length="280" mass="31193">MSTAVESKTEWHDKKGELILVLAVDNEDGSVEIEWPNIKTRGIRVVSIKQFLSQAVPASIKASPVKEVDSKPESPKAKPAKPGQFAFAAIGALTSSFGESTTLQLADQEWLERGMHAKTVKFDIGAGGLPPEVNWEDKCAAIASIDDRAAKALASIILWGNDGAWDWSSAFNEVVYELAANMVGRCKNDGRSKPKACKHSLPELARLMARMVLYFELYQLWDVYTVKGRLLFSGIEMNDRTYSNHFLKYQKQMFDDLQDLVSIADSAIDRYRRELSISSL</sequence>
<gene>
    <name evidence="1" type="ORF">J3492_00195</name>
</gene>
<name>A0ABS3NKM5_9GAMM</name>
<dbReference type="EMBL" id="JAGBKM010000001">
    <property type="protein sequence ID" value="MBO1529633.1"/>
    <property type="molecule type" value="Genomic_DNA"/>
</dbReference>
<protein>
    <submittedName>
        <fullName evidence="1">Uncharacterized protein</fullName>
    </submittedName>
</protein>
<dbReference type="Proteomes" id="UP000664554">
    <property type="component" value="Unassembled WGS sequence"/>
</dbReference>